<protein>
    <submittedName>
        <fullName evidence="2">Uncharacterized protein</fullName>
    </submittedName>
</protein>
<feature type="chain" id="PRO_5043766550" evidence="1">
    <location>
        <begin position="18"/>
        <end position="179"/>
    </location>
</feature>
<accession>A0AAW2IAC7</accession>
<name>A0AAW2IAC7_9NEOP</name>
<sequence length="179" mass="18650">MIGKVVVFVAVISCAVALPFGNCGPWENQALSNLLPSPTNIIPGGLNIPLPGPTIEAPAFPTGNIISQGCPLPLPSLPSLPPLPPLPPFPAPTVQAPIVIPRMPAPTIQIPNLPIPTVQGPLLQGQIIQNLEARIPTVQARLPTIHTRLPALDAGFPSIPTVQQQIFPAQSCAPSPFPC</sequence>
<organism evidence="2">
    <name type="scientific">Menopon gallinae</name>
    <name type="common">poultry shaft louse</name>
    <dbReference type="NCBI Taxonomy" id="328185"/>
    <lineage>
        <taxon>Eukaryota</taxon>
        <taxon>Metazoa</taxon>
        <taxon>Ecdysozoa</taxon>
        <taxon>Arthropoda</taxon>
        <taxon>Hexapoda</taxon>
        <taxon>Insecta</taxon>
        <taxon>Pterygota</taxon>
        <taxon>Neoptera</taxon>
        <taxon>Paraneoptera</taxon>
        <taxon>Psocodea</taxon>
        <taxon>Troctomorpha</taxon>
        <taxon>Phthiraptera</taxon>
        <taxon>Amblycera</taxon>
        <taxon>Menoponidae</taxon>
        <taxon>Menopon</taxon>
    </lineage>
</organism>
<proteinExistence type="predicted"/>
<keyword evidence="1" id="KW-0732">Signal</keyword>
<evidence type="ECO:0000256" key="1">
    <source>
        <dbReference type="SAM" id="SignalP"/>
    </source>
</evidence>
<comment type="caution">
    <text evidence="2">The sequence shown here is derived from an EMBL/GenBank/DDBJ whole genome shotgun (WGS) entry which is preliminary data.</text>
</comment>
<dbReference type="AlphaFoldDB" id="A0AAW2IAC7"/>
<evidence type="ECO:0000313" key="2">
    <source>
        <dbReference type="EMBL" id="KAL0278628.1"/>
    </source>
</evidence>
<gene>
    <name evidence="2" type="ORF">PYX00_000396</name>
</gene>
<dbReference type="EMBL" id="JARGDH010000001">
    <property type="protein sequence ID" value="KAL0278628.1"/>
    <property type="molecule type" value="Genomic_DNA"/>
</dbReference>
<feature type="signal peptide" evidence="1">
    <location>
        <begin position="1"/>
        <end position="17"/>
    </location>
</feature>
<reference evidence="2" key="1">
    <citation type="journal article" date="2024" name="Gigascience">
        <title>Chromosome-level genome of the poultry shaft louse Menopon gallinae provides insight into the host-switching and adaptive evolution of parasitic lice.</title>
        <authorList>
            <person name="Xu Y."/>
            <person name="Ma L."/>
            <person name="Liu S."/>
            <person name="Liang Y."/>
            <person name="Liu Q."/>
            <person name="He Z."/>
            <person name="Tian L."/>
            <person name="Duan Y."/>
            <person name="Cai W."/>
            <person name="Li H."/>
            <person name="Song F."/>
        </authorList>
    </citation>
    <scope>NUCLEOTIDE SEQUENCE</scope>
    <source>
        <strain evidence="2">Cailab_2023a</strain>
    </source>
</reference>